<keyword evidence="4" id="KW-0597">Phosphoprotein</keyword>
<evidence type="ECO:0000259" key="14">
    <source>
        <dbReference type="PROSITE" id="PS50109"/>
    </source>
</evidence>
<evidence type="ECO:0000313" key="15">
    <source>
        <dbReference type="EMBL" id="MBB5967395.1"/>
    </source>
</evidence>
<feature type="compositionally biased region" description="Pro residues" evidence="12">
    <location>
        <begin position="683"/>
        <end position="695"/>
    </location>
</feature>
<reference evidence="15 16" key="1">
    <citation type="submission" date="2020-08" db="EMBL/GenBank/DDBJ databases">
        <title>Genomic Encyclopedia of Type Strains, Phase III (KMG-III): the genomes of soil and plant-associated and newly described type strains.</title>
        <authorList>
            <person name="Whitman W."/>
        </authorList>
    </citation>
    <scope>NUCLEOTIDE SEQUENCE [LARGE SCALE GENOMIC DNA]</scope>
    <source>
        <strain evidence="15 16">CECT 3303</strain>
    </source>
</reference>
<dbReference type="GO" id="GO:0004673">
    <property type="term" value="F:protein histidine kinase activity"/>
    <property type="evidence" value="ECO:0007669"/>
    <property type="project" value="UniProtKB-EC"/>
</dbReference>
<feature type="region of interest" description="Disordered" evidence="12">
    <location>
        <begin position="673"/>
        <end position="704"/>
    </location>
</feature>
<evidence type="ECO:0000256" key="6">
    <source>
        <dbReference type="ARBA" id="ARBA00022692"/>
    </source>
</evidence>
<evidence type="ECO:0000256" key="11">
    <source>
        <dbReference type="ARBA" id="ARBA00023012"/>
    </source>
</evidence>
<dbReference type="EC" id="2.7.13.3" evidence="3"/>
<keyword evidence="10 13" id="KW-1133">Transmembrane helix</keyword>
<evidence type="ECO:0000256" key="13">
    <source>
        <dbReference type="SAM" id="Phobius"/>
    </source>
</evidence>
<protein>
    <recommendedName>
        <fullName evidence="3">histidine kinase</fullName>
        <ecNumber evidence="3">2.7.13.3</ecNumber>
    </recommendedName>
</protein>
<evidence type="ECO:0000313" key="16">
    <source>
        <dbReference type="Proteomes" id="UP000562352"/>
    </source>
</evidence>
<feature type="compositionally biased region" description="Basic and acidic residues" evidence="12">
    <location>
        <begin position="775"/>
        <end position="789"/>
    </location>
</feature>
<comment type="subcellular location">
    <subcellularLocation>
        <location evidence="2">Membrane</location>
    </subcellularLocation>
</comment>
<dbReference type="InterPro" id="IPR050980">
    <property type="entry name" value="2C_sensor_his_kinase"/>
</dbReference>
<feature type="transmembrane region" description="Helical" evidence="13">
    <location>
        <begin position="21"/>
        <end position="43"/>
    </location>
</feature>
<evidence type="ECO:0000256" key="8">
    <source>
        <dbReference type="ARBA" id="ARBA00022777"/>
    </source>
</evidence>
<dbReference type="EMBL" id="JACHJJ010000032">
    <property type="protein sequence ID" value="MBB5967395.1"/>
    <property type="molecule type" value="Genomic_DNA"/>
</dbReference>
<keyword evidence="13" id="KW-0472">Membrane</keyword>
<dbReference type="CDD" id="cd06225">
    <property type="entry name" value="HAMP"/>
    <property type="match status" value="1"/>
</dbReference>
<dbReference type="InterPro" id="IPR005467">
    <property type="entry name" value="His_kinase_dom"/>
</dbReference>
<evidence type="ECO:0000256" key="1">
    <source>
        <dbReference type="ARBA" id="ARBA00000085"/>
    </source>
</evidence>
<sequence>MSSGNDAARGLRRLPVFRVRSRLFALILVPTAAAIMISGLRIVSALDTAAEYRRLTQAAELVQSLGALAHELALERDRAAWYLAQPRSRRLLTAVTDQFPVTDEAARHTVQKITSLDGDQDRRIVDAAIQVRRWIVALDGETQILEDIDGTAPLSLRHQITGGAGVTRMTVRAAIRTYSRMIDDISAVRRKLADEITDDALAAQVSALTNLTDAAEEASRQRAIVAGALVTGSMEYDDLTDFLASLSRGQTARADFQSQVPQGVLQFSTATLNDPEVSQKINRTGTTLTLVQQRLRENGTLRDLDRNPAVDDAGTWFESATAYVDALRTVGKRLESEVVTTSRDLSSAERTTAVTLGLSLLALLGVVLAVTLVIAWTIVTPLRRLRREALEIAGSRLPDLVRLVRTSDGSGVTPEIIPIDVTSRDEVGEVARAFDEVHREAVRLAADEAVLRNNINAMFVNLSRRIQTLVGRQLALIESLEKTEEDADRLGDLFRLDHMATRMRRSSENLLVLAGQEPARRMRRPVPLIDVIRAALAEVENYERVELRADPGVSISGAAANDMVHLLAELIENAISFSPNTTKVSVRGDLVHGAGAMISVGDRGIGLIPEELARLNERLADPPAADVEVSRRMGLFVVGRLALRHGVRVRLRGQDGGGLTAMVMLPDDVLAGGGARQQAFGPSPAPQRPPAPPDVPATMGGPSFEAALYAPGPVVPAPSVSTGGPGTGDDFLPIFESVGSDWFHSAVPPQSPGEPPRPETVRGRFAEFQRGVRRGRTEPGGRDRDRGHP</sequence>
<feature type="region of interest" description="Disordered" evidence="12">
    <location>
        <begin position="742"/>
        <end position="789"/>
    </location>
</feature>
<dbReference type="Gene3D" id="6.10.340.10">
    <property type="match status" value="1"/>
</dbReference>
<dbReference type="PANTHER" id="PTHR44936">
    <property type="entry name" value="SENSOR PROTEIN CREC"/>
    <property type="match status" value="1"/>
</dbReference>
<keyword evidence="16" id="KW-1185">Reference proteome</keyword>
<comment type="caution">
    <text evidence="15">The sequence shown here is derived from an EMBL/GenBank/DDBJ whole genome shotgun (WGS) entry which is preliminary data.</text>
</comment>
<evidence type="ECO:0000256" key="3">
    <source>
        <dbReference type="ARBA" id="ARBA00012438"/>
    </source>
</evidence>
<feature type="domain" description="Histidine kinase" evidence="14">
    <location>
        <begin position="461"/>
        <end position="669"/>
    </location>
</feature>
<organism evidence="15 16">
    <name type="scientific">Planomonospora venezuelensis</name>
    <dbReference type="NCBI Taxonomy" id="1999"/>
    <lineage>
        <taxon>Bacteria</taxon>
        <taxon>Bacillati</taxon>
        <taxon>Actinomycetota</taxon>
        <taxon>Actinomycetes</taxon>
        <taxon>Streptosporangiales</taxon>
        <taxon>Streptosporangiaceae</taxon>
        <taxon>Planomonospora</taxon>
    </lineage>
</organism>
<dbReference type="PROSITE" id="PS50109">
    <property type="entry name" value="HIS_KIN"/>
    <property type="match status" value="1"/>
</dbReference>
<evidence type="ECO:0000256" key="7">
    <source>
        <dbReference type="ARBA" id="ARBA00022741"/>
    </source>
</evidence>
<dbReference type="SMART" id="SM00304">
    <property type="entry name" value="HAMP"/>
    <property type="match status" value="1"/>
</dbReference>
<dbReference type="Gene3D" id="3.30.565.10">
    <property type="entry name" value="Histidine kinase-like ATPase, C-terminal domain"/>
    <property type="match status" value="1"/>
</dbReference>
<name>A0A841DH17_PLAVE</name>
<keyword evidence="5" id="KW-0808">Transferase</keyword>
<dbReference type="InterPro" id="IPR003594">
    <property type="entry name" value="HATPase_dom"/>
</dbReference>
<dbReference type="GO" id="GO:0016020">
    <property type="term" value="C:membrane"/>
    <property type="evidence" value="ECO:0007669"/>
    <property type="project" value="UniProtKB-SubCell"/>
</dbReference>
<dbReference type="Proteomes" id="UP000562352">
    <property type="component" value="Unassembled WGS sequence"/>
</dbReference>
<comment type="catalytic activity">
    <reaction evidence="1">
        <text>ATP + protein L-histidine = ADP + protein N-phospho-L-histidine.</text>
        <dbReference type="EC" id="2.7.13.3"/>
    </reaction>
</comment>
<dbReference type="Pfam" id="PF02518">
    <property type="entry name" value="HATPase_c"/>
    <property type="match status" value="1"/>
</dbReference>
<dbReference type="GO" id="GO:0005524">
    <property type="term" value="F:ATP binding"/>
    <property type="evidence" value="ECO:0007669"/>
    <property type="project" value="UniProtKB-KW"/>
</dbReference>
<proteinExistence type="predicted"/>
<evidence type="ECO:0000256" key="2">
    <source>
        <dbReference type="ARBA" id="ARBA00004370"/>
    </source>
</evidence>
<keyword evidence="7" id="KW-0547">Nucleotide-binding</keyword>
<evidence type="ECO:0000256" key="9">
    <source>
        <dbReference type="ARBA" id="ARBA00022840"/>
    </source>
</evidence>
<keyword evidence="8 15" id="KW-0418">Kinase</keyword>
<evidence type="ECO:0000256" key="12">
    <source>
        <dbReference type="SAM" id="MobiDB-lite"/>
    </source>
</evidence>
<dbReference type="SUPFAM" id="SSF55874">
    <property type="entry name" value="ATPase domain of HSP90 chaperone/DNA topoisomerase II/histidine kinase"/>
    <property type="match status" value="1"/>
</dbReference>
<dbReference type="RefSeq" id="WP_221474424.1">
    <property type="nucleotide sequence ID" value="NZ_BAAAWZ010000001.1"/>
</dbReference>
<feature type="compositionally biased region" description="Basic and acidic residues" evidence="12">
    <location>
        <begin position="756"/>
        <end position="767"/>
    </location>
</feature>
<evidence type="ECO:0000256" key="5">
    <source>
        <dbReference type="ARBA" id="ARBA00022679"/>
    </source>
</evidence>
<dbReference type="SMART" id="SM00387">
    <property type="entry name" value="HATPase_c"/>
    <property type="match status" value="1"/>
</dbReference>
<keyword evidence="11" id="KW-0902">Two-component regulatory system</keyword>
<dbReference type="AlphaFoldDB" id="A0A841DH17"/>
<dbReference type="PANTHER" id="PTHR44936:SF9">
    <property type="entry name" value="SENSOR PROTEIN CREC"/>
    <property type="match status" value="1"/>
</dbReference>
<dbReference type="InterPro" id="IPR036890">
    <property type="entry name" value="HATPase_C_sf"/>
</dbReference>
<evidence type="ECO:0000256" key="10">
    <source>
        <dbReference type="ARBA" id="ARBA00022989"/>
    </source>
</evidence>
<keyword evidence="9" id="KW-0067">ATP-binding</keyword>
<dbReference type="GO" id="GO:0000160">
    <property type="term" value="P:phosphorelay signal transduction system"/>
    <property type="evidence" value="ECO:0007669"/>
    <property type="project" value="UniProtKB-KW"/>
</dbReference>
<keyword evidence="6 13" id="KW-0812">Transmembrane</keyword>
<accession>A0A841DH17</accession>
<feature type="transmembrane region" description="Helical" evidence="13">
    <location>
        <begin position="356"/>
        <end position="379"/>
    </location>
</feature>
<gene>
    <name evidence="15" type="ORF">FHS22_006697</name>
</gene>
<dbReference type="Pfam" id="PF08376">
    <property type="entry name" value="NIT"/>
    <property type="match status" value="1"/>
</dbReference>
<dbReference type="InterPro" id="IPR003660">
    <property type="entry name" value="HAMP_dom"/>
</dbReference>
<dbReference type="Pfam" id="PF00672">
    <property type="entry name" value="HAMP"/>
    <property type="match status" value="1"/>
</dbReference>
<dbReference type="InterPro" id="IPR013587">
    <property type="entry name" value="Nitrate/nitrite_sensing"/>
</dbReference>
<evidence type="ECO:0000256" key="4">
    <source>
        <dbReference type="ARBA" id="ARBA00022553"/>
    </source>
</evidence>